<evidence type="ECO:0000256" key="4">
    <source>
        <dbReference type="ARBA" id="ARBA00022776"/>
    </source>
</evidence>
<dbReference type="PANTHER" id="PTHR14281">
    <property type="entry name" value="KINETOCHORE PROTEIN SPC25-RELATED"/>
    <property type="match status" value="1"/>
</dbReference>
<evidence type="ECO:0000256" key="9">
    <source>
        <dbReference type="RuleBase" id="RU367150"/>
    </source>
</evidence>
<reference evidence="12 13" key="1">
    <citation type="journal article" date="2020" name="ISME J.">
        <title>Uncovering the hidden diversity of litter-decomposition mechanisms in mushroom-forming fungi.</title>
        <authorList>
            <person name="Floudas D."/>
            <person name="Bentzer J."/>
            <person name="Ahren D."/>
            <person name="Johansson T."/>
            <person name="Persson P."/>
            <person name="Tunlid A."/>
        </authorList>
    </citation>
    <scope>NUCLEOTIDE SEQUENCE [LARGE SCALE GENOMIC DNA]</scope>
    <source>
        <strain evidence="12 13">CBS 291.85</strain>
    </source>
</reference>
<dbReference type="InterPro" id="IPR045143">
    <property type="entry name" value="Spc25"/>
</dbReference>
<feature type="domain" description="Chromosome segregation protein Spc25 C-terminal" evidence="11">
    <location>
        <begin position="172"/>
        <end position="240"/>
    </location>
</feature>
<evidence type="ECO:0000256" key="6">
    <source>
        <dbReference type="ARBA" id="ARBA00023054"/>
    </source>
</evidence>
<evidence type="ECO:0000256" key="10">
    <source>
        <dbReference type="SAM" id="Coils"/>
    </source>
</evidence>
<evidence type="ECO:0000256" key="8">
    <source>
        <dbReference type="ARBA" id="ARBA00023328"/>
    </source>
</evidence>
<dbReference type="GO" id="GO:0007059">
    <property type="term" value="P:chromosome segregation"/>
    <property type="evidence" value="ECO:0007669"/>
    <property type="project" value="InterPro"/>
</dbReference>
<dbReference type="OrthoDB" id="4056921at2759"/>
<evidence type="ECO:0000256" key="7">
    <source>
        <dbReference type="ARBA" id="ARBA00023306"/>
    </source>
</evidence>
<sequence>MTHMLRVPQVDLKGVLADPNPHIDLKIQAYEASTSSFLKAVSNYKNRKIQQITERRAKGAAEKKKIAEKCQAIEADTNQCKVKEIELMSVLEKEQNERKEAELSVSSLKRQLAGLHEKCASIEAEIEQYRAIADSLRRERNKEHTTLTGHASNLSPEVEMLEKVLACVIEGVESNQLLIRFTRIDESDLDREFSFILDVSSRSYKVLKTSPPLPALPALTDKLNLNGDIYQFILDIRHAFCKMANA</sequence>
<evidence type="ECO:0000313" key="13">
    <source>
        <dbReference type="Proteomes" id="UP000559256"/>
    </source>
</evidence>
<evidence type="ECO:0000256" key="2">
    <source>
        <dbReference type="ARBA" id="ARBA00022454"/>
    </source>
</evidence>
<dbReference type="CDD" id="cd23784">
    <property type="entry name" value="RWD_Spc25"/>
    <property type="match status" value="1"/>
</dbReference>
<feature type="coiled-coil region" evidence="10">
    <location>
        <begin position="91"/>
        <end position="139"/>
    </location>
</feature>
<evidence type="ECO:0000256" key="1">
    <source>
        <dbReference type="ARBA" id="ARBA00006379"/>
    </source>
</evidence>
<comment type="caution">
    <text evidence="12">The sequence shown here is derived from an EMBL/GenBank/DDBJ whole genome shotgun (WGS) entry which is preliminary data.</text>
</comment>
<keyword evidence="7 9" id="KW-0131">Cell cycle</keyword>
<gene>
    <name evidence="12" type="ORF">D9758_007454</name>
</gene>
<keyword evidence="5 9" id="KW-0995">Kinetochore</keyword>
<evidence type="ECO:0000259" key="11">
    <source>
        <dbReference type="Pfam" id="PF08234"/>
    </source>
</evidence>
<keyword evidence="3 9" id="KW-0132">Cell division</keyword>
<keyword evidence="8 9" id="KW-0137">Centromere</keyword>
<dbReference type="EMBL" id="JAACJM010000050">
    <property type="protein sequence ID" value="KAF5357576.1"/>
    <property type="molecule type" value="Genomic_DNA"/>
</dbReference>
<organism evidence="12 13">
    <name type="scientific">Tetrapyrgos nigripes</name>
    <dbReference type="NCBI Taxonomy" id="182062"/>
    <lineage>
        <taxon>Eukaryota</taxon>
        <taxon>Fungi</taxon>
        <taxon>Dikarya</taxon>
        <taxon>Basidiomycota</taxon>
        <taxon>Agaricomycotina</taxon>
        <taxon>Agaricomycetes</taxon>
        <taxon>Agaricomycetidae</taxon>
        <taxon>Agaricales</taxon>
        <taxon>Marasmiineae</taxon>
        <taxon>Marasmiaceae</taxon>
        <taxon>Tetrapyrgos</taxon>
    </lineage>
</organism>
<proteinExistence type="inferred from homology"/>
<comment type="subcellular location">
    <subcellularLocation>
        <location evidence="9">Nucleus</location>
    </subcellularLocation>
    <subcellularLocation>
        <location evidence="9">Chromosome</location>
        <location evidence="9">Centromere</location>
        <location evidence="9">Kinetochore</location>
    </subcellularLocation>
</comment>
<dbReference type="AlphaFoldDB" id="A0A8H5LHG4"/>
<comment type="function">
    <text evidence="9">Acts as a component of the essential kinetochore-associated NDC80 complex, which is required for chromosome segregation and spindle checkpoint activity.</text>
</comment>
<dbReference type="Pfam" id="PF08234">
    <property type="entry name" value="Spindle_Spc25"/>
    <property type="match status" value="1"/>
</dbReference>
<evidence type="ECO:0000256" key="3">
    <source>
        <dbReference type="ARBA" id="ARBA00022618"/>
    </source>
</evidence>
<comment type="subunit">
    <text evidence="9">Component of the NDC80 complex.</text>
</comment>
<dbReference type="GO" id="GO:0051301">
    <property type="term" value="P:cell division"/>
    <property type="evidence" value="ECO:0007669"/>
    <property type="project" value="UniProtKB-UniRule"/>
</dbReference>
<evidence type="ECO:0000313" key="12">
    <source>
        <dbReference type="EMBL" id="KAF5357576.1"/>
    </source>
</evidence>
<dbReference type="PANTHER" id="PTHR14281:SF0">
    <property type="entry name" value="KINETOCHORE PROTEIN SPC25"/>
    <property type="match status" value="1"/>
</dbReference>
<accession>A0A8H5LHG4</accession>
<dbReference type="Proteomes" id="UP000559256">
    <property type="component" value="Unassembled WGS sequence"/>
</dbReference>
<comment type="similarity">
    <text evidence="1 9">Belongs to the SPC25 family.</text>
</comment>
<name>A0A8H5LHG4_9AGAR</name>
<keyword evidence="2 9" id="KW-0158">Chromosome</keyword>
<dbReference type="InterPro" id="IPR013255">
    <property type="entry name" value="Spc25_C"/>
</dbReference>
<keyword evidence="9" id="KW-0539">Nucleus</keyword>
<protein>
    <recommendedName>
        <fullName evidence="9">Kinetochore protein SPC25</fullName>
    </recommendedName>
</protein>
<dbReference type="GO" id="GO:0005634">
    <property type="term" value="C:nucleus"/>
    <property type="evidence" value="ECO:0007669"/>
    <property type="project" value="UniProtKB-SubCell"/>
</dbReference>
<keyword evidence="6 10" id="KW-0175">Coiled coil</keyword>
<keyword evidence="13" id="KW-1185">Reference proteome</keyword>
<keyword evidence="4 9" id="KW-0498">Mitosis</keyword>
<dbReference type="Gene3D" id="3.30.457.50">
    <property type="entry name" value="Chromosome segregation protein Spc25"/>
    <property type="match status" value="1"/>
</dbReference>
<evidence type="ECO:0000256" key="5">
    <source>
        <dbReference type="ARBA" id="ARBA00022838"/>
    </source>
</evidence>
<dbReference type="GO" id="GO:0031262">
    <property type="term" value="C:Ndc80 complex"/>
    <property type="evidence" value="ECO:0007669"/>
    <property type="project" value="InterPro"/>
</dbReference>